<proteinExistence type="predicted"/>
<evidence type="ECO:0000313" key="3">
    <source>
        <dbReference type="EMBL" id="MFD2600389.1"/>
    </source>
</evidence>
<feature type="compositionally biased region" description="Basic and acidic residues" evidence="1">
    <location>
        <begin position="83"/>
        <end position="92"/>
    </location>
</feature>
<keyword evidence="4" id="KW-1185">Reference proteome</keyword>
<dbReference type="RefSeq" id="WP_380870528.1">
    <property type="nucleotide sequence ID" value="NZ_JBHUMA010000009.1"/>
</dbReference>
<feature type="region of interest" description="Disordered" evidence="1">
    <location>
        <begin position="83"/>
        <end position="113"/>
    </location>
</feature>
<dbReference type="Proteomes" id="UP001597393">
    <property type="component" value="Unassembled WGS sequence"/>
</dbReference>
<accession>A0ABW5NQP0</accession>
<comment type="caution">
    <text evidence="3">The sequence shown here is derived from an EMBL/GenBank/DDBJ whole genome shotgun (WGS) entry which is preliminary data.</text>
</comment>
<protein>
    <recommendedName>
        <fullName evidence="5">HEAT repeat domain-containing protein</fullName>
    </recommendedName>
</protein>
<dbReference type="EMBL" id="JBHUMA010000009">
    <property type="protein sequence ID" value="MFD2600389.1"/>
    <property type="molecule type" value="Genomic_DNA"/>
</dbReference>
<evidence type="ECO:0000256" key="1">
    <source>
        <dbReference type="SAM" id="MobiDB-lite"/>
    </source>
</evidence>
<sequence>MEDKLKKFVSENRRAFDNKQPSPLVWDRIKQELPKTESEIPVKQIRSKRFWYAAASVIAFLTVSGIIWKQLDIAKNKSVEETRLANHEHSPQKNDVQVQIEEKETSNEGNQSAEHRIADGYTSNHAEYAVSQQSVTHDDHQMGTYASNDPLKKSLALLDDESSTMNRMDGVMQLASLEEVPDEAMVKIQHLMNNDANENVRIAAYDLFVEHASLHQKEQQMQDIFLQQNDPAMQMELMQAMAKTDSLQLNDETTRRLETIAQDPLAIDLVKEQAYAVLMKNW</sequence>
<gene>
    <name evidence="3" type="ORF">ACFSQ3_15650</name>
</gene>
<name>A0ABW5NQP0_9SPHI</name>
<organism evidence="3 4">
    <name type="scientific">Sphingobacterium corticis</name>
    <dbReference type="NCBI Taxonomy" id="1812823"/>
    <lineage>
        <taxon>Bacteria</taxon>
        <taxon>Pseudomonadati</taxon>
        <taxon>Bacteroidota</taxon>
        <taxon>Sphingobacteriia</taxon>
        <taxon>Sphingobacteriales</taxon>
        <taxon>Sphingobacteriaceae</taxon>
        <taxon>Sphingobacterium</taxon>
    </lineage>
</organism>
<keyword evidence="2" id="KW-1133">Transmembrane helix</keyword>
<evidence type="ECO:0000256" key="2">
    <source>
        <dbReference type="SAM" id="Phobius"/>
    </source>
</evidence>
<evidence type="ECO:0008006" key="5">
    <source>
        <dbReference type="Google" id="ProtNLM"/>
    </source>
</evidence>
<keyword evidence="2" id="KW-0472">Membrane</keyword>
<keyword evidence="2" id="KW-0812">Transmembrane</keyword>
<reference evidence="4" key="1">
    <citation type="journal article" date="2019" name="Int. J. Syst. Evol. Microbiol.">
        <title>The Global Catalogue of Microorganisms (GCM) 10K type strain sequencing project: providing services to taxonomists for standard genome sequencing and annotation.</title>
        <authorList>
            <consortium name="The Broad Institute Genomics Platform"/>
            <consortium name="The Broad Institute Genome Sequencing Center for Infectious Disease"/>
            <person name="Wu L."/>
            <person name="Ma J."/>
        </authorList>
    </citation>
    <scope>NUCLEOTIDE SEQUENCE [LARGE SCALE GENOMIC DNA]</scope>
    <source>
        <strain evidence="4">KCTC 42248</strain>
    </source>
</reference>
<evidence type="ECO:0000313" key="4">
    <source>
        <dbReference type="Proteomes" id="UP001597393"/>
    </source>
</evidence>
<feature type="transmembrane region" description="Helical" evidence="2">
    <location>
        <begin position="50"/>
        <end position="68"/>
    </location>
</feature>